<comment type="caution">
    <text evidence="1">The sequence shown here is derived from an EMBL/GenBank/DDBJ whole genome shotgun (WGS) entry which is preliminary data.</text>
</comment>
<dbReference type="InterPro" id="IPR027839">
    <property type="entry name" value="DUF4432"/>
</dbReference>
<gene>
    <name evidence="1" type="ORF">NK118_09050</name>
</gene>
<organism evidence="1 2">
    <name type="scientific">Ohessyouella blattaphilus</name>
    <dbReference type="NCBI Taxonomy" id="2949333"/>
    <lineage>
        <taxon>Bacteria</taxon>
        <taxon>Bacillati</taxon>
        <taxon>Bacillota</taxon>
        <taxon>Clostridia</taxon>
        <taxon>Lachnospirales</taxon>
        <taxon>Lachnospiraceae</taxon>
        <taxon>Ohessyouella</taxon>
    </lineage>
</organism>
<protein>
    <submittedName>
        <fullName evidence="1">DUF4432 family protein</fullName>
    </submittedName>
</protein>
<name>A0ABT1EI88_9FIRM</name>
<dbReference type="RefSeq" id="WP_262069279.1">
    <property type="nucleotide sequence ID" value="NZ_JAMXOC010000012.1"/>
</dbReference>
<sequence>MEMTKVNFNPSFFGDRPHELLCSGELKATTFRFSTGVCGLRIENAHCNMVVLPYMGQQIWLAEFEGKKLTQKSIFEEPQNTTKFGDNYGGLLLHCGLTNINCAEAGEDYPLHGELPFANYTDTYTGIGCDEKGRYLAVGGTYVYRNSQEYHWAYSPELRLYSGSSVLEMHIDIHNRRHSPLEYMFMCHMNWLAVDGSRFVYSAKKDKEHIKPDPPVLEGDSPRAVKMREFSRKLLEEPTLLDVLDLNNQCCDPEMCINIKYQGDGKDWAHALQVMPEGDSCYVGFRTTELPYALRWYCCTGDEAGVGIALPTTGTNRSTAYQKEHGYYNTLGAGERGSLRFDFGYLDSQRTKEMEEHIANILKET</sequence>
<dbReference type="InterPro" id="IPR014718">
    <property type="entry name" value="GH-type_carb-bd"/>
</dbReference>
<keyword evidence="2" id="KW-1185">Reference proteome</keyword>
<evidence type="ECO:0000313" key="2">
    <source>
        <dbReference type="Proteomes" id="UP001523565"/>
    </source>
</evidence>
<dbReference type="EMBL" id="JAMZFV010000012">
    <property type="protein sequence ID" value="MCP1110398.1"/>
    <property type="molecule type" value="Genomic_DNA"/>
</dbReference>
<accession>A0ABT1EI88</accession>
<proteinExistence type="predicted"/>
<dbReference type="Proteomes" id="UP001523565">
    <property type="component" value="Unassembled WGS sequence"/>
</dbReference>
<evidence type="ECO:0000313" key="1">
    <source>
        <dbReference type="EMBL" id="MCP1110398.1"/>
    </source>
</evidence>
<dbReference type="Gene3D" id="2.70.98.10">
    <property type="match status" value="1"/>
</dbReference>
<reference evidence="1 2" key="1">
    <citation type="journal article" date="2022" name="Genome Biol. Evol.">
        <title>Host diet, physiology and behaviors set the stage for Lachnospiraceae cladogenesis.</title>
        <authorList>
            <person name="Vera-Ponce De Leon A."/>
            <person name="Schneider M."/>
            <person name="Jahnes B.C."/>
            <person name="Sadowski V."/>
            <person name="Camuy-Velez L.A."/>
            <person name="Duan J."/>
            <person name="Sabree Z.L."/>
        </authorList>
    </citation>
    <scope>NUCLEOTIDE SEQUENCE [LARGE SCALE GENOMIC DNA]</scope>
    <source>
        <strain evidence="1 2">PAL227</strain>
    </source>
</reference>
<dbReference type="Pfam" id="PF14486">
    <property type="entry name" value="DUF4432"/>
    <property type="match status" value="1"/>
</dbReference>